<evidence type="ECO:0000256" key="1">
    <source>
        <dbReference type="ARBA" id="ARBA00005750"/>
    </source>
</evidence>
<dbReference type="Pfam" id="PF19567">
    <property type="entry name" value="CpsB_CapC"/>
    <property type="match status" value="1"/>
</dbReference>
<dbReference type="PIRSF" id="PIRSF016557">
    <property type="entry name" value="Caps_synth_CpsB"/>
    <property type="match status" value="1"/>
</dbReference>
<proteinExistence type="inferred from homology"/>
<dbReference type="PANTHER" id="PTHR39181">
    <property type="entry name" value="TYROSINE-PROTEIN PHOSPHATASE YWQE"/>
    <property type="match status" value="1"/>
</dbReference>
<accession>A0A511J3E3</accession>
<dbReference type="GO" id="GO:0004725">
    <property type="term" value="F:protein tyrosine phosphatase activity"/>
    <property type="evidence" value="ECO:0007669"/>
    <property type="project" value="UniProtKB-UniRule"/>
</dbReference>
<dbReference type="InterPro" id="IPR016195">
    <property type="entry name" value="Pol/histidinol_Pase-like"/>
</dbReference>
<evidence type="ECO:0000313" key="7">
    <source>
        <dbReference type="Proteomes" id="UP000321830"/>
    </source>
</evidence>
<dbReference type="SUPFAM" id="SSF89550">
    <property type="entry name" value="PHP domain-like"/>
    <property type="match status" value="1"/>
</dbReference>
<evidence type="ECO:0000313" key="6">
    <source>
        <dbReference type="EMBL" id="GEL92522.1"/>
    </source>
</evidence>
<evidence type="ECO:0000256" key="4">
    <source>
        <dbReference type="ARBA" id="ARBA00051722"/>
    </source>
</evidence>
<name>A0A511J3E3_9ENTE</name>
<sequence>MYCDIHNHIIFGVDDGPQTLDESIQLIQQAQTQNISHIIATPHINHRQFDTTQAGIKQNFYIVKNELEKRKIDVSLSLSQELTLSVDLFEKYPASVLIPIKDNQKNCYFLIEITTLAIPYYFEDTLNYLQQHELNCIWAHPERNLAVQSNWKIVKKIKERSNLMIQVTAGSLLGDFGKKVEKVSWKLLKKGLVDLVASDAHHVSSRPFQLDEAMALISSRVKNEAYQRIVNNMNVLKGASY</sequence>
<reference evidence="6 7" key="1">
    <citation type="submission" date="2019-07" db="EMBL/GenBank/DDBJ databases">
        <title>Whole genome shotgun sequence of Enterococcus villorum NBRC 100699.</title>
        <authorList>
            <person name="Hosoyama A."/>
            <person name="Uohara A."/>
            <person name="Ohji S."/>
            <person name="Ichikawa N."/>
        </authorList>
    </citation>
    <scope>NUCLEOTIDE SEQUENCE [LARGE SCALE GENOMIC DNA]</scope>
    <source>
        <strain evidence="6 7">NBRC 100699</strain>
    </source>
</reference>
<dbReference type="AlphaFoldDB" id="A0A511J3E3"/>
<gene>
    <name evidence="6" type="ORF">EVI01_18590</name>
</gene>
<protein>
    <recommendedName>
        <fullName evidence="5">Tyrosine-protein phosphatase</fullName>
        <ecNumber evidence="5">3.1.3.48</ecNumber>
    </recommendedName>
</protein>
<evidence type="ECO:0000256" key="5">
    <source>
        <dbReference type="PIRNR" id="PIRNR016557"/>
    </source>
</evidence>
<keyword evidence="2 5" id="KW-0378">Hydrolase</keyword>
<keyword evidence="3 5" id="KW-0904">Protein phosphatase</keyword>
<dbReference type="Gene3D" id="3.20.20.140">
    <property type="entry name" value="Metal-dependent hydrolases"/>
    <property type="match status" value="1"/>
</dbReference>
<dbReference type="Proteomes" id="UP000321830">
    <property type="component" value="Unassembled WGS sequence"/>
</dbReference>
<dbReference type="EC" id="3.1.3.48" evidence="5"/>
<comment type="caution">
    <text evidence="6">The sequence shown here is derived from an EMBL/GenBank/DDBJ whole genome shotgun (WGS) entry which is preliminary data.</text>
</comment>
<dbReference type="PANTHER" id="PTHR39181:SF1">
    <property type="entry name" value="TYROSINE-PROTEIN PHOSPHATASE YWQE"/>
    <property type="match status" value="1"/>
</dbReference>
<dbReference type="RefSeq" id="WP_010750672.1">
    <property type="nucleotide sequence ID" value="NZ_BJWF01000025.1"/>
</dbReference>
<dbReference type="InterPro" id="IPR016667">
    <property type="entry name" value="Caps_polysacc_synth_CpsB/CapC"/>
</dbReference>
<evidence type="ECO:0000256" key="3">
    <source>
        <dbReference type="ARBA" id="ARBA00022912"/>
    </source>
</evidence>
<evidence type="ECO:0000256" key="2">
    <source>
        <dbReference type="ARBA" id="ARBA00022801"/>
    </source>
</evidence>
<comment type="catalytic activity">
    <reaction evidence="4 5">
        <text>O-phospho-L-tyrosyl-[protein] + H2O = L-tyrosyl-[protein] + phosphate</text>
        <dbReference type="Rhea" id="RHEA:10684"/>
        <dbReference type="Rhea" id="RHEA-COMP:10136"/>
        <dbReference type="Rhea" id="RHEA-COMP:20101"/>
        <dbReference type="ChEBI" id="CHEBI:15377"/>
        <dbReference type="ChEBI" id="CHEBI:43474"/>
        <dbReference type="ChEBI" id="CHEBI:46858"/>
        <dbReference type="ChEBI" id="CHEBI:61978"/>
        <dbReference type="EC" id="3.1.3.48"/>
    </reaction>
</comment>
<dbReference type="GO" id="GO:0030145">
    <property type="term" value="F:manganese ion binding"/>
    <property type="evidence" value="ECO:0007669"/>
    <property type="project" value="UniProtKB-UniRule"/>
</dbReference>
<organism evidence="6 7">
    <name type="scientific">Enterococcus villorum</name>
    <dbReference type="NCBI Taxonomy" id="112904"/>
    <lineage>
        <taxon>Bacteria</taxon>
        <taxon>Bacillati</taxon>
        <taxon>Bacillota</taxon>
        <taxon>Bacilli</taxon>
        <taxon>Lactobacillales</taxon>
        <taxon>Enterococcaceae</taxon>
        <taxon>Enterococcus</taxon>
    </lineage>
</organism>
<dbReference type="EMBL" id="BJWF01000025">
    <property type="protein sequence ID" value="GEL92522.1"/>
    <property type="molecule type" value="Genomic_DNA"/>
</dbReference>
<comment type="similarity">
    <text evidence="1 5">Belongs to the metallo-dependent hydrolases superfamily. CpsB/CapC family.</text>
</comment>